<dbReference type="AlphaFoldDB" id="A0AAV1EIK4"/>
<keyword evidence="2" id="KW-1185">Reference proteome</keyword>
<accession>A0AAV1EIK4</accession>
<sequence>MFLLNLENLLFVSGPQQTLKTGLLVFLGPFKQQATASLDFQAFRAEQDLSGFPIKLASTMTADRRRGWAVKWLGFKQLHFGQMDAVPFLSVSKEDVFACSAFIRFLAVK</sequence>
<reference evidence="1" key="1">
    <citation type="submission" date="2023-08" db="EMBL/GenBank/DDBJ databases">
        <authorList>
            <person name="Alioto T."/>
            <person name="Alioto T."/>
            <person name="Gomez Garrido J."/>
        </authorList>
    </citation>
    <scope>NUCLEOTIDE SEQUENCE</scope>
</reference>
<dbReference type="Proteomes" id="UP001178508">
    <property type="component" value="Chromosome 1"/>
</dbReference>
<proteinExistence type="predicted"/>
<evidence type="ECO:0000313" key="2">
    <source>
        <dbReference type="Proteomes" id="UP001178508"/>
    </source>
</evidence>
<dbReference type="EMBL" id="OY660864">
    <property type="protein sequence ID" value="CAJ1048564.1"/>
    <property type="molecule type" value="Genomic_DNA"/>
</dbReference>
<protein>
    <submittedName>
        <fullName evidence="1">Uncharacterized protein</fullName>
    </submittedName>
</protein>
<evidence type="ECO:0000313" key="1">
    <source>
        <dbReference type="EMBL" id="CAJ1048564.1"/>
    </source>
</evidence>
<name>A0AAV1EIK4_XYRNO</name>
<gene>
    <name evidence="1" type="ORF">XNOV1_A022915</name>
</gene>
<organism evidence="1 2">
    <name type="scientific">Xyrichtys novacula</name>
    <name type="common">Pearly razorfish</name>
    <name type="synonym">Hemipteronotus novacula</name>
    <dbReference type="NCBI Taxonomy" id="13765"/>
    <lineage>
        <taxon>Eukaryota</taxon>
        <taxon>Metazoa</taxon>
        <taxon>Chordata</taxon>
        <taxon>Craniata</taxon>
        <taxon>Vertebrata</taxon>
        <taxon>Euteleostomi</taxon>
        <taxon>Actinopterygii</taxon>
        <taxon>Neopterygii</taxon>
        <taxon>Teleostei</taxon>
        <taxon>Neoteleostei</taxon>
        <taxon>Acanthomorphata</taxon>
        <taxon>Eupercaria</taxon>
        <taxon>Labriformes</taxon>
        <taxon>Labridae</taxon>
        <taxon>Xyrichtys</taxon>
    </lineage>
</organism>